<dbReference type="RefSeq" id="WP_009196284.1">
    <property type="nucleotide sequence ID" value="NZ_AODQ01000080.1"/>
</dbReference>
<keyword evidence="2" id="KW-1185">Reference proteome</keyword>
<dbReference type="AlphaFoldDB" id="M7N3U2"/>
<proteinExistence type="predicted"/>
<organism evidence="1 2">
    <name type="scientific">Cesiribacter andamanensis AMV16</name>
    <dbReference type="NCBI Taxonomy" id="1279009"/>
    <lineage>
        <taxon>Bacteria</taxon>
        <taxon>Pseudomonadati</taxon>
        <taxon>Bacteroidota</taxon>
        <taxon>Cytophagia</taxon>
        <taxon>Cytophagales</taxon>
        <taxon>Cesiribacteraceae</taxon>
        <taxon>Cesiribacter</taxon>
    </lineage>
</organism>
<evidence type="ECO:0000313" key="1">
    <source>
        <dbReference type="EMBL" id="EMR01962.1"/>
    </source>
</evidence>
<evidence type="ECO:0000313" key="2">
    <source>
        <dbReference type="Proteomes" id="UP000011910"/>
    </source>
</evidence>
<sequence length="119" mass="14159">MVNLEQASQSAHYAYLMDHFRKLKKPEVGSYAIKEIWDYQRKKATNWVSKKQLKLENEPFNLMKVVFVEGINLMMVPTEQKMYLHLSLSGKMMHKDQYSSMSRDFDQKLIKLLELVNQQ</sequence>
<protein>
    <submittedName>
        <fullName evidence="1">Uncharacterized protein</fullName>
    </submittedName>
</protein>
<comment type="caution">
    <text evidence="1">The sequence shown here is derived from an EMBL/GenBank/DDBJ whole genome shotgun (WGS) entry which is preliminary data.</text>
</comment>
<gene>
    <name evidence="1" type="ORF">ADICEAN_02897</name>
</gene>
<dbReference type="Proteomes" id="UP000011910">
    <property type="component" value="Unassembled WGS sequence"/>
</dbReference>
<dbReference type="STRING" id="1279009.ADICEAN_02897"/>
<name>M7N3U2_9BACT</name>
<dbReference type="EMBL" id="AODQ01000080">
    <property type="protein sequence ID" value="EMR01962.1"/>
    <property type="molecule type" value="Genomic_DNA"/>
</dbReference>
<accession>M7N3U2</accession>
<reference evidence="1 2" key="1">
    <citation type="journal article" date="2013" name="Genome Announc.">
        <title>Draft Genome Sequence of Cesiribacter andamanensis Strain AMV16T, Isolated from a Soil Sample from a Mud Volcano in the Andaman Islands, India.</title>
        <authorList>
            <person name="Shivaji S."/>
            <person name="Ara S."/>
            <person name="Begum Z."/>
            <person name="Srinivas T.N."/>
            <person name="Singh A."/>
            <person name="Kumar Pinnaka A."/>
        </authorList>
    </citation>
    <scope>NUCLEOTIDE SEQUENCE [LARGE SCALE GENOMIC DNA]</scope>
    <source>
        <strain evidence="1 2">AMV16</strain>
    </source>
</reference>